<reference evidence="6" key="2">
    <citation type="submission" date="2015-01" db="EMBL/GenBank/DDBJ databases">
        <title>Evolutionary Origins and Diversification of the Mycorrhizal Mutualists.</title>
        <authorList>
            <consortium name="DOE Joint Genome Institute"/>
            <consortium name="Mycorrhizal Genomics Consortium"/>
            <person name="Kohler A."/>
            <person name="Kuo A."/>
            <person name="Nagy L.G."/>
            <person name="Floudas D."/>
            <person name="Copeland A."/>
            <person name="Barry K.W."/>
            <person name="Cichocki N."/>
            <person name="Veneault-Fourrey C."/>
            <person name="LaButti K."/>
            <person name="Lindquist E.A."/>
            <person name="Lipzen A."/>
            <person name="Lundell T."/>
            <person name="Morin E."/>
            <person name="Murat C."/>
            <person name="Riley R."/>
            <person name="Ohm R."/>
            <person name="Sun H."/>
            <person name="Tunlid A."/>
            <person name="Henrissat B."/>
            <person name="Grigoriev I.V."/>
            <person name="Hibbett D.S."/>
            <person name="Martin F."/>
        </authorList>
    </citation>
    <scope>NUCLEOTIDE SEQUENCE [LARGE SCALE GENOMIC DNA]</scope>
    <source>
        <strain evidence="6">Zn</strain>
    </source>
</reference>
<evidence type="ECO:0000313" key="6">
    <source>
        <dbReference type="Proteomes" id="UP000054321"/>
    </source>
</evidence>
<dbReference type="GO" id="GO:0008299">
    <property type="term" value="P:isoprenoid biosynthetic process"/>
    <property type="evidence" value="ECO:0007669"/>
    <property type="project" value="InterPro"/>
</dbReference>
<evidence type="ECO:0000313" key="5">
    <source>
        <dbReference type="EMBL" id="KIN03252.1"/>
    </source>
</evidence>
<keyword evidence="2" id="KW-0479">Metal-binding</keyword>
<dbReference type="PANTHER" id="PTHR12001">
    <property type="entry name" value="GERANYLGERANYL PYROPHOSPHATE SYNTHASE"/>
    <property type="match status" value="1"/>
</dbReference>
<dbReference type="HOGENOM" id="CLU_1038639_0_0_1"/>
<keyword evidence="1 4" id="KW-0808">Transferase</keyword>
<comment type="similarity">
    <text evidence="4">Belongs to the FPP/GGPP synthase family.</text>
</comment>
<keyword evidence="6" id="KW-1185">Reference proteome</keyword>
<keyword evidence="3" id="KW-0460">Magnesium</keyword>
<reference evidence="5 6" key="1">
    <citation type="submission" date="2014-04" db="EMBL/GenBank/DDBJ databases">
        <authorList>
            <consortium name="DOE Joint Genome Institute"/>
            <person name="Kuo A."/>
            <person name="Martino E."/>
            <person name="Perotto S."/>
            <person name="Kohler A."/>
            <person name="Nagy L.G."/>
            <person name="Floudas D."/>
            <person name="Copeland A."/>
            <person name="Barry K.W."/>
            <person name="Cichocki N."/>
            <person name="Veneault-Fourrey C."/>
            <person name="LaButti K."/>
            <person name="Lindquist E.A."/>
            <person name="Lipzen A."/>
            <person name="Lundell T."/>
            <person name="Morin E."/>
            <person name="Murat C."/>
            <person name="Sun H."/>
            <person name="Tunlid A."/>
            <person name="Henrissat B."/>
            <person name="Grigoriev I.V."/>
            <person name="Hibbett D.S."/>
            <person name="Martin F."/>
            <person name="Nordberg H.P."/>
            <person name="Cantor M.N."/>
            <person name="Hua S.X."/>
        </authorList>
    </citation>
    <scope>NUCLEOTIDE SEQUENCE [LARGE SCALE GENOMIC DNA]</scope>
    <source>
        <strain evidence="5 6">Zn</strain>
    </source>
</reference>
<dbReference type="OrthoDB" id="6921389at2759"/>
<organism evidence="5 6">
    <name type="scientific">Oidiodendron maius (strain Zn)</name>
    <dbReference type="NCBI Taxonomy" id="913774"/>
    <lineage>
        <taxon>Eukaryota</taxon>
        <taxon>Fungi</taxon>
        <taxon>Dikarya</taxon>
        <taxon>Ascomycota</taxon>
        <taxon>Pezizomycotina</taxon>
        <taxon>Leotiomycetes</taxon>
        <taxon>Leotiomycetes incertae sedis</taxon>
        <taxon>Myxotrichaceae</taxon>
        <taxon>Oidiodendron</taxon>
    </lineage>
</organism>
<gene>
    <name evidence="5" type="ORF">OIDMADRAFT_120217</name>
</gene>
<dbReference type="Gene3D" id="1.10.600.10">
    <property type="entry name" value="Farnesyl Diphosphate Synthase"/>
    <property type="match status" value="1"/>
</dbReference>
<name>A0A0C3HLP2_OIDMZ</name>
<proteinExistence type="inferred from homology"/>
<dbReference type="GO" id="GO:0043386">
    <property type="term" value="P:mycotoxin biosynthetic process"/>
    <property type="evidence" value="ECO:0007669"/>
    <property type="project" value="UniProtKB-ARBA"/>
</dbReference>
<dbReference type="PANTHER" id="PTHR12001:SF44">
    <property type="entry name" value="GERANYLGERANYL PYROPHOSPHATE SYNTHASE"/>
    <property type="match status" value="1"/>
</dbReference>
<dbReference type="Pfam" id="PF00348">
    <property type="entry name" value="polyprenyl_synt"/>
    <property type="match status" value="1"/>
</dbReference>
<dbReference type="GO" id="GO:0046872">
    <property type="term" value="F:metal ion binding"/>
    <property type="evidence" value="ECO:0007669"/>
    <property type="project" value="UniProtKB-KW"/>
</dbReference>
<dbReference type="InterPro" id="IPR000092">
    <property type="entry name" value="Polyprenyl_synt"/>
</dbReference>
<dbReference type="EMBL" id="KN832874">
    <property type="protein sequence ID" value="KIN03252.1"/>
    <property type="molecule type" value="Genomic_DNA"/>
</dbReference>
<dbReference type="Proteomes" id="UP000054321">
    <property type="component" value="Unassembled WGS sequence"/>
</dbReference>
<dbReference type="SUPFAM" id="SSF48576">
    <property type="entry name" value="Terpenoid synthases"/>
    <property type="match status" value="1"/>
</dbReference>
<dbReference type="InterPro" id="IPR008949">
    <property type="entry name" value="Isoprenoid_synthase_dom_sf"/>
</dbReference>
<dbReference type="GO" id="GO:0046165">
    <property type="term" value="P:alcohol biosynthetic process"/>
    <property type="evidence" value="ECO:0007669"/>
    <property type="project" value="UniProtKB-ARBA"/>
</dbReference>
<dbReference type="AlphaFoldDB" id="A0A0C3HLP2"/>
<evidence type="ECO:0000256" key="4">
    <source>
        <dbReference type="RuleBase" id="RU004466"/>
    </source>
</evidence>
<sequence length="268" mass="30065">MDAIHFGAILVDDIADGSILRKGRTAAHHIYGSSETINRAYLRIFEVVEKCRATKPEAVPFILDNLTQIHKGQDDSLVWRRDGFDLSVNQEQALALYRHCASLKTGALFRLVGQLVTGSHVKDRVLSSFGWYCQLQNDCKNIFSSDVITAKGALAEDLANGEYSYPIIVGLYAGPSTREAVESALHRFGETTPYFHDQVARATVMLQRPEVRGRCLAELAKLREENKDLASLWGRREEMVLDCSRPNKSESDGGVRSLTFWRKVLYAE</sequence>
<protein>
    <submittedName>
        <fullName evidence="5">Uncharacterized protein</fullName>
    </submittedName>
</protein>
<dbReference type="InParanoid" id="A0A0C3HLP2"/>
<evidence type="ECO:0000256" key="1">
    <source>
        <dbReference type="ARBA" id="ARBA00022679"/>
    </source>
</evidence>
<dbReference type="STRING" id="913774.A0A0C3HLP2"/>
<accession>A0A0C3HLP2</accession>
<dbReference type="GO" id="GO:0004659">
    <property type="term" value="F:prenyltransferase activity"/>
    <property type="evidence" value="ECO:0007669"/>
    <property type="project" value="InterPro"/>
</dbReference>
<evidence type="ECO:0000256" key="2">
    <source>
        <dbReference type="ARBA" id="ARBA00022723"/>
    </source>
</evidence>
<evidence type="ECO:0000256" key="3">
    <source>
        <dbReference type="ARBA" id="ARBA00022842"/>
    </source>
</evidence>